<name>A0A2U8FNL5_9BURK</name>
<evidence type="ECO:0000256" key="2">
    <source>
        <dbReference type="SAM" id="MobiDB-lite"/>
    </source>
</evidence>
<gene>
    <name evidence="4" type="ORF">DEH84_03770</name>
</gene>
<dbReference type="SUPFAM" id="SSF51556">
    <property type="entry name" value="Metallo-dependent hydrolases"/>
    <property type="match status" value="1"/>
</dbReference>
<reference evidence="4 5" key="1">
    <citation type="submission" date="2018-05" db="EMBL/GenBank/DDBJ databases">
        <title>complete genome sequence of Aquabacterium olei NBRC 110486.</title>
        <authorList>
            <person name="Tang B."/>
            <person name="Chang J."/>
            <person name="Zhang L."/>
            <person name="Yang H."/>
        </authorList>
    </citation>
    <scope>NUCLEOTIDE SEQUENCE [LARGE SCALE GENOMIC DNA]</scope>
    <source>
        <strain evidence="4 5">NBRC 110486</strain>
    </source>
</reference>
<evidence type="ECO:0000313" key="5">
    <source>
        <dbReference type="Proteomes" id="UP000244892"/>
    </source>
</evidence>
<dbReference type="InterPro" id="IPR032465">
    <property type="entry name" value="ACMSD"/>
</dbReference>
<dbReference type="AlphaFoldDB" id="A0A2U8FNL5"/>
<feature type="compositionally biased region" description="Pro residues" evidence="2">
    <location>
        <begin position="269"/>
        <end position="279"/>
    </location>
</feature>
<sequence>MRIDAHIHCTGDETADGVVRALDAADIDVGVLLAPFLSPGYSLDDAASLRRANAHLGRLVQAHPDRLVGLAVVDPRDVDAASDLRRAREDHGLAGVKLVPTGWYPYDEVVQPVFAEACRLDMPVLCHSGIFIDGRSGRFCRPTFFEALRAHPGLRVTLAHLSWPWTDEAIAVGVIDLINGVPPDRVAFRFDISFGPPPPYRLEVLRRALDVLGPELLQFGSDCFLPCPAAELIERRRWVEALMDQLALEPAARERIWWGTAAAWLGPHLPKPTARPPAPSHTAWPARLPAAPSDDDPDSSLFDRPLRLMPRCC</sequence>
<dbReference type="InterPro" id="IPR032466">
    <property type="entry name" value="Metal_Hydrolase"/>
</dbReference>
<dbReference type="Gene3D" id="3.20.20.140">
    <property type="entry name" value="Metal-dependent hydrolases"/>
    <property type="match status" value="1"/>
</dbReference>
<proteinExistence type="predicted"/>
<dbReference type="OrthoDB" id="1407586at2"/>
<dbReference type="GO" id="GO:0016831">
    <property type="term" value="F:carboxy-lyase activity"/>
    <property type="evidence" value="ECO:0007669"/>
    <property type="project" value="InterPro"/>
</dbReference>
<dbReference type="GO" id="GO:0016787">
    <property type="term" value="F:hydrolase activity"/>
    <property type="evidence" value="ECO:0007669"/>
    <property type="project" value="InterPro"/>
</dbReference>
<protein>
    <recommendedName>
        <fullName evidence="3">Amidohydrolase-related domain-containing protein</fullName>
    </recommendedName>
</protein>
<dbReference type="RefSeq" id="WP_109034896.1">
    <property type="nucleotide sequence ID" value="NZ_CP029210.1"/>
</dbReference>
<organism evidence="4 5">
    <name type="scientific">Aquabacterium olei</name>
    <dbReference type="NCBI Taxonomy" id="1296669"/>
    <lineage>
        <taxon>Bacteria</taxon>
        <taxon>Pseudomonadati</taxon>
        <taxon>Pseudomonadota</taxon>
        <taxon>Betaproteobacteria</taxon>
        <taxon>Burkholderiales</taxon>
        <taxon>Aquabacterium</taxon>
    </lineage>
</organism>
<keyword evidence="5" id="KW-1185">Reference proteome</keyword>
<evidence type="ECO:0000256" key="1">
    <source>
        <dbReference type="ARBA" id="ARBA00023239"/>
    </source>
</evidence>
<dbReference type="KEGG" id="aon:DEH84_03770"/>
<dbReference type="PANTHER" id="PTHR21240:SF28">
    <property type="entry name" value="ISO-OROTATE DECARBOXYLASE (EUROFUNG)"/>
    <property type="match status" value="1"/>
</dbReference>
<dbReference type="GO" id="GO:0005737">
    <property type="term" value="C:cytoplasm"/>
    <property type="evidence" value="ECO:0007669"/>
    <property type="project" value="TreeGrafter"/>
</dbReference>
<dbReference type="GO" id="GO:0019748">
    <property type="term" value="P:secondary metabolic process"/>
    <property type="evidence" value="ECO:0007669"/>
    <property type="project" value="TreeGrafter"/>
</dbReference>
<keyword evidence="1" id="KW-0456">Lyase</keyword>
<dbReference type="InterPro" id="IPR006680">
    <property type="entry name" value="Amidohydro-rel"/>
</dbReference>
<dbReference type="Pfam" id="PF04909">
    <property type="entry name" value="Amidohydro_2"/>
    <property type="match status" value="1"/>
</dbReference>
<feature type="region of interest" description="Disordered" evidence="2">
    <location>
        <begin position="269"/>
        <end position="303"/>
    </location>
</feature>
<accession>A0A2U8FNL5</accession>
<feature type="domain" description="Amidohydrolase-related" evidence="3">
    <location>
        <begin position="3"/>
        <end position="266"/>
    </location>
</feature>
<dbReference type="PANTHER" id="PTHR21240">
    <property type="entry name" value="2-AMINO-3-CARBOXYLMUCONATE-6-SEMIALDEHYDE DECARBOXYLASE"/>
    <property type="match status" value="1"/>
</dbReference>
<dbReference type="Proteomes" id="UP000244892">
    <property type="component" value="Chromosome"/>
</dbReference>
<dbReference type="EMBL" id="CP029210">
    <property type="protein sequence ID" value="AWI52632.1"/>
    <property type="molecule type" value="Genomic_DNA"/>
</dbReference>
<evidence type="ECO:0000259" key="3">
    <source>
        <dbReference type="Pfam" id="PF04909"/>
    </source>
</evidence>
<evidence type="ECO:0000313" key="4">
    <source>
        <dbReference type="EMBL" id="AWI52632.1"/>
    </source>
</evidence>